<proteinExistence type="predicted"/>
<dbReference type="GO" id="GO:0016740">
    <property type="term" value="F:transferase activity"/>
    <property type="evidence" value="ECO:0007669"/>
    <property type="project" value="UniProtKB-KW"/>
</dbReference>
<protein>
    <submittedName>
        <fullName evidence="3">Rhodanese-related sulfurtransferase</fullName>
    </submittedName>
</protein>
<dbReference type="SUPFAM" id="SSF52821">
    <property type="entry name" value="Rhodanese/Cell cycle control phosphatase"/>
    <property type="match status" value="1"/>
</dbReference>
<dbReference type="InterPro" id="IPR036873">
    <property type="entry name" value="Rhodanese-like_dom_sf"/>
</dbReference>
<dbReference type="RefSeq" id="WP_109571882.1">
    <property type="nucleotide sequence ID" value="NZ_UHJL01000001.1"/>
</dbReference>
<dbReference type="Pfam" id="PF00581">
    <property type="entry name" value="Rhodanese"/>
    <property type="match status" value="1"/>
</dbReference>
<feature type="domain" description="Rhodanese" evidence="2">
    <location>
        <begin position="62"/>
        <end position="146"/>
    </location>
</feature>
<reference evidence="3 4" key="1">
    <citation type="submission" date="2017-08" db="EMBL/GenBank/DDBJ databases">
        <authorList>
            <person name="de Groot N.N."/>
        </authorList>
    </citation>
    <scope>NUCLEOTIDE SEQUENCE [LARGE SCALE GENOMIC DNA]</scope>
    <source>
        <strain evidence="3 4">HM2</strain>
    </source>
</reference>
<accession>A0A380RUF5</accession>
<dbReference type="Gene3D" id="3.40.250.10">
    <property type="entry name" value="Rhodanese-like domain"/>
    <property type="match status" value="1"/>
</dbReference>
<dbReference type="PANTHER" id="PTHR43031">
    <property type="entry name" value="FAD-DEPENDENT OXIDOREDUCTASE"/>
    <property type="match status" value="1"/>
</dbReference>
<dbReference type="PROSITE" id="PS51257">
    <property type="entry name" value="PROKAR_LIPOPROTEIN"/>
    <property type="match status" value="1"/>
</dbReference>
<evidence type="ECO:0000259" key="2">
    <source>
        <dbReference type="PROSITE" id="PS50206"/>
    </source>
</evidence>
<keyword evidence="1" id="KW-0732">Signal</keyword>
<feature type="chain" id="PRO_5016920853" evidence="1">
    <location>
        <begin position="21"/>
        <end position="146"/>
    </location>
</feature>
<gene>
    <name evidence="3" type="ORF">SAMN05661053_0373</name>
</gene>
<name>A0A380RUF5_FIBSU</name>
<evidence type="ECO:0000313" key="3">
    <source>
        <dbReference type="EMBL" id="SUQ19146.1"/>
    </source>
</evidence>
<dbReference type="InterPro" id="IPR050229">
    <property type="entry name" value="GlpE_sulfurtransferase"/>
</dbReference>
<dbReference type="InterPro" id="IPR001763">
    <property type="entry name" value="Rhodanese-like_dom"/>
</dbReference>
<dbReference type="PANTHER" id="PTHR43031:SF1">
    <property type="entry name" value="PYRIDINE NUCLEOTIDE-DISULPHIDE OXIDOREDUCTASE"/>
    <property type="match status" value="1"/>
</dbReference>
<dbReference type="SMART" id="SM00450">
    <property type="entry name" value="RHOD"/>
    <property type="match status" value="1"/>
</dbReference>
<feature type="signal peptide" evidence="1">
    <location>
        <begin position="1"/>
        <end position="20"/>
    </location>
</feature>
<dbReference type="AlphaFoldDB" id="A0A380RUF5"/>
<dbReference type="Proteomes" id="UP000255423">
    <property type="component" value="Unassembled WGS sequence"/>
</dbReference>
<dbReference type="CDD" id="cd00158">
    <property type="entry name" value="RHOD"/>
    <property type="match status" value="1"/>
</dbReference>
<organism evidence="3 4">
    <name type="scientific">Fibrobacter succinogenes</name>
    <name type="common">Bacteroides succinogenes</name>
    <dbReference type="NCBI Taxonomy" id="833"/>
    <lineage>
        <taxon>Bacteria</taxon>
        <taxon>Pseudomonadati</taxon>
        <taxon>Fibrobacterota</taxon>
        <taxon>Fibrobacteria</taxon>
        <taxon>Fibrobacterales</taxon>
        <taxon>Fibrobacteraceae</taxon>
        <taxon>Fibrobacter</taxon>
    </lineage>
</organism>
<dbReference type="EMBL" id="UHJL01000001">
    <property type="protein sequence ID" value="SUQ19146.1"/>
    <property type="molecule type" value="Genomic_DNA"/>
</dbReference>
<evidence type="ECO:0000313" key="4">
    <source>
        <dbReference type="Proteomes" id="UP000255423"/>
    </source>
</evidence>
<dbReference type="PROSITE" id="PS50206">
    <property type="entry name" value="RHODANESE_3"/>
    <property type="match status" value="1"/>
</dbReference>
<sequence length="146" mass="15720">MNKFLAISFCAMMLATACNSSEEPKTQTVAQKVEVAQPAAAVAEQNVATITTVDWNKAFEMNKAGAVLIDVRTPAEVAKGMASAAAINIPLQEMPQRLGEFPKDKDLLIYCRSGKRSMAASKFLVEKGFTRVFNVEGGILALPPQN</sequence>
<evidence type="ECO:0000256" key="1">
    <source>
        <dbReference type="SAM" id="SignalP"/>
    </source>
</evidence>
<keyword evidence="3" id="KW-0808">Transferase</keyword>